<name>A0A8J6K2S2_ELECQ</name>
<evidence type="ECO:0000313" key="2">
    <source>
        <dbReference type="Proteomes" id="UP000770717"/>
    </source>
</evidence>
<dbReference type="EMBL" id="WNTK01000010">
    <property type="protein sequence ID" value="KAG9477186.1"/>
    <property type="molecule type" value="Genomic_DNA"/>
</dbReference>
<reference evidence="1" key="1">
    <citation type="thesis" date="2020" institute="ProQuest LLC" country="789 East Eisenhower Parkway, Ann Arbor, MI, USA">
        <title>Comparative Genomics and Chromosome Evolution.</title>
        <authorList>
            <person name="Mudd A.B."/>
        </authorList>
    </citation>
    <scope>NUCLEOTIDE SEQUENCE</scope>
    <source>
        <strain evidence="1">HN-11 Male</strain>
        <tissue evidence="1">Kidney and liver</tissue>
    </source>
</reference>
<accession>A0A8J6K2S2</accession>
<organism evidence="1 2">
    <name type="scientific">Eleutherodactylus coqui</name>
    <name type="common">Puerto Rican coqui</name>
    <dbReference type="NCBI Taxonomy" id="57060"/>
    <lineage>
        <taxon>Eukaryota</taxon>
        <taxon>Metazoa</taxon>
        <taxon>Chordata</taxon>
        <taxon>Craniata</taxon>
        <taxon>Vertebrata</taxon>
        <taxon>Euteleostomi</taxon>
        <taxon>Amphibia</taxon>
        <taxon>Batrachia</taxon>
        <taxon>Anura</taxon>
        <taxon>Neobatrachia</taxon>
        <taxon>Hyloidea</taxon>
        <taxon>Eleutherodactylidae</taxon>
        <taxon>Eleutherodactylinae</taxon>
        <taxon>Eleutherodactylus</taxon>
        <taxon>Eleutherodactylus</taxon>
    </lineage>
</organism>
<dbReference type="AlphaFoldDB" id="A0A8J6K2S2"/>
<proteinExistence type="predicted"/>
<sequence>MLLFSPREWKITIYFHFPLVGMETRFYIACYGRYLLRNLEAHARSGCHNANPTVCIRPNTATYCSTCRTTEVAIQCQYQRHM</sequence>
<evidence type="ECO:0000313" key="1">
    <source>
        <dbReference type="EMBL" id="KAG9477186.1"/>
    </source>
</evidence>
<comment type="caution">
    <text evidence="1">The sequence shown here is derived from an EMBL/GenBank/DDBJ whole genome shotgun (WGS) entry which is preliminary data.</text>
</comment>
<protein>
    <submittedName>
        <fullName evidence="1">Uncharacterized protein</fullName>
    </submittedName>
</protein>
<gene>
    <name evidence="1" type="ORF">GDO78_002534</name>
</gene>
<keyword evidence="2" id="KW-1185">Reference proteome</keyword>
<dbReference type="Proteomes" id="UP000770717">
    <property type="component" value="Unassembled WGS sequence"/>
</dbReference>